<gene>
    <name evidence="3" type="ORF">EKM59_08410</name>
</gene>
<dbReference type="Pfam" id="PF00563">
    <property type="entry name" value="EAL"/>
    <property type="match status" value="1"/>
</dbReference>
<dbReference type="Pfam" id="PF12860">
    <property type="entry name" value="PAS_7"/>
    <property type="match status" value="1"/>
</dbReference>
<dbReference type="InterPro" id="IPR000160">
    <property type="entry name" value="GGDEF_dom"/>
</dbReference>
<dbReference type="InterPro" id="IPR000014">
    <property type="entry name" value="PAS"/>
</dbReference>
<dbReference type="Gene3D" id="3.30.70.270">
    <property type="match status" value="1"/>
</dbReference>
<dbReference type="InterPro" id="IPR052155">
    <property type="entry name" value="Biofilm_reg_signaling"/>
</dbReference>
<dbReference type="SUPFAM" id="SSF55785">
    <property type="entry name" value="PYP-like sensor domain (PAS domain)"/>
    <property type="match status" value="1"/>
</dbReference>
<evidence type="ECO:0000313" key="4">
    <source>
        <dbReference type="Proteomes" id="UP000288012"/>
    </source>
</evidence>
<dbReference type="Pfam" id="PF00990">
    <property type="entry name" value="GGDEF"/>
    <property type="match status" value="1"/>
</dbReference>
<dbReference type="Proteomes" id="UP000288012">
    <property type="component" value="Unassembled WGS sequence"/>
</dbReference>
<evidence type="ECO:0000259" key="1">
    <source>
        <dbReference type="PROSITE" id="PS50883"/>
    </source>
</evidence>
<dbReference type="Gene3D" id="3.30.450.20">
    <property type="entry name" value="PAS domain"/>
    <property type="match status" value="1"/>
</dbReference>
<dbReference type="InterPro" id="IPR035919">
    <property type="entry name" value="EAL_sf"/>
</dbReference>
<keyword evidence="4" id="KW-1185">Reference proteome</keyword>
<feature type="domain" description="GGDEF" evidence="2">
    <location>
        <begin position="347"/>
        <end position="480"/>
    </location>
</feature>
<sequence length="744" mass="85338">MFPEQEMDFLCAGNFHEYGGKMDQNHFRIVIIQGDEVTQRDMADILGKNKAKVADFDKNFPSLQIEKLSTLKQGLKKIQSATQEKKGYSLVFIDISDSRVIKGLDVIRQMLTADDTLQVILFIQDPAKNGNRVRHDLNLYDNLLILQKSVDAFSIQELARTLIKKWLLLQQAERYFSVLTEQASEINPNGSLSLLKATFESTAEGILVVDLHGKILIYNTSFLKIWKIPEAINKNEQEICQYILQCLNDPGTYLYQMQQLRKHITESFRQIVRCKNGAIIECRSQPYQTEGKIVGRVWIFHDITERTHLEQKLKFRATHDYLTGLPNRILLFDRIEQSIIAAKRDRGSFAILFFDLDRFKLINDGLSHEFGDLLLHAVAKRFGLLVRASDTLARFGGDEFVMIVSALNKPEDIVNIAHKILVSFQKPFRIKNKTVHLNASIGIALYPEDGKTAKQLLRNADLAMYYAKERGGDQFRFYINALNKQSMKRLSQKEELQRAIENNEFFLLFQPQLHPDKPDILSAEALIRWAHPQKGVILPLDFIPVAESTGLIIPLGEWVIAAACKQFQDWKAMGLPPIRIAINVAMQQLRQFDFAKQLGRILRKYRVPPQFIDVEITENLILSHREVLHMINELKELKVRIVVDDFGTERSSLNYLKTLQIDGLKIDPSFIKNISLDENDEIVIKAIISMAKNLNFDVMAEGVETQKQINFLKEHQCDVIQGYHFSKPISGETAGLFFKKIYSG</sequence>
<reference evidence="3 4" key="1">
    <citation type="submission" date="2018-12" db="EMBL/GenBank/DDBJ databases">
        <title>Legionella sp,whole genome shotgun sequence.</title>
        <authorList>
            <person name="Wu H."/>
        </authorList>
    </citation>
    <scope>NUCLEOTIDE SEQUENCE [LARGE SCALE GENOMIC DNA]</scope>
    <source>
        <strain evidence="4">km714</strain>
    </source>
</reference>
<dbReference type="PROSITE" id="PS50883">
    <property type="entry name" value="EAL"/>
    <property type="match status" value="1"/>
</dbReference>
<dbReference type="EMBL" id="RZGR01000025">
    <property type="protein sequence ID" value="RUQ84527.1"/>
    <property type="molecule type" value="Genomic_DNA"/>
</dbReference>
<evidence type="ECO:0000313" key="3">
    <source>
        <dbReference type="EMBL" id="RUQ84527.1"/>
    </source>
</evidence>
<proteinExistence type="predicted"/>
<dbReference type="RefSeq" id="WP_127111411.1">
    <property type="nucleotide sequence ID" value="NZ_RZGR01000025.1"/>
</dbReference>
<dbReference type="SMART" id="SM00267">
    <property type="entry name" value="GGDEF"/>
    <property type="match status" value="1"/>
</dbReference>
<organism evidence="3 4">
    <name type="scientific">Legionella septentrionalis</name>
    <dbReference type="NCBI Taxonomy" id="2498109"/>
    <lineage>
        <taxon>Bacteria</taxon>
        <taxon>Pseudomonadati</taxon>
        <taxon>Pseudomonadota</taxon>
        <taxon>Gammaproteobacteria</taxon>
        <taxon>Legionellales</taxon>
        <taxon>Legionellaceae</taxon>
        <taxon>Legionella</taxon>
    </lineage>
</organism>
<dbReference type="InterPro" id="IPR035965">
    <property type="entry name" value="PAS-like_dom_sf"/>
</dbReference>
<feature type="domain" description="EAL" evidence="1">
    <location>
        <begin position="489"/>
        <end position="742"/>
    </location>
</feature>
<dbReference type="InterPro" id="IPR043128">
    <property type="entry name" value="Rev_trsase/Diguanyl_cyclase"/>
</dbReference>
<dbReference type="CDD" id="cd01949">
    <property type="entry name" value="GGDEF"/>
    <property type="match status" value="1"/>
</dbReference>
<accession>A0A3S0VA05</accession>
<evidence type="ECO:0000259" key="2">
    <source>
        <dbReference type="PROSITE" id="PS50887"/>
    </source>
</evidence>
<dbReference type="CDD" id="cd01948">
    <property type="entry name" value="EAL"/>
    <property type="match status" value="1"/>
</dbReference>
<dbReference type="AlphaFoldDB" id="A0A3S0VA05"/>
<dbReference type="PANTHER" id="PTHR44757:SF2">
    <property type="entry name" value="BIOFILM ARCHITECTURE MAINTENANCE PROTEIN MBAA"/>
    <property type="match status" value="1"/>
</dbReference>
<dbReference type="PANTHER" id="PTHR44757">
    <property type="entry name" value="DIGUANYLATE CYCLASE DGCP"/>
    <property type="match status" value="1"/>
</dbReference>
<comment type="caution">
    <text evidence="3">The sequence shown here is derived from an EMBL/GenBank/DDBJ whole genome shotgun (WGS) entry which is preliminary data.</text>
</comment>
<name>A0A3S0VA05_9GAMM</name>
<dbReference type="NCBIfam" id="TIGR00254">
    <property type="entry name" value="GGDEF"/>
    <property type="match status" value="1"/>
</dbReference>
<dbReference type="PROSITE" id="PS50887">
    <property type="entry name" value="GGDEF"/>
    <property type="match status" value="1"/>
</dbReference>
<protein>
    <submittedName>
        <fullName evidence="3">EAL domain-containing protein</fullName>
    </submittedName>
</protein>
<dbReference type="InterPro" id="IPR029787">
    <property type="entry name" value="Nucleotide_cyclase"/>
</dbReference>
<dbReference type="NCBIfam" id="TIGR00229">
    <property type="entry name" value="sensory_box"/>
    <property type="match status" value="1"/>
</dbReference>
<dbReference type="SUPFAM" id="SSF55073">
    <property type="entry name" value="Nucleotide cyclase"/>
    <property type="match status" value="1"/>
</dbReference>
<dbReference type="InterPro" id="IPR001633">
    <property type="entry name" value="EAL_dom"/>
</dbReference>
<dbReference type="SUPFAM" id="SSF141868">
    <property type="entry name" value="EAL domain-like"/>
    <property type="match status" value="1"/>
</dbReference>
<dbReference type="Gene3D" id="3.20.20.450">
    <property type="entry name" value="EAL domain"/>
    <property type="match status" value="1"/>
</dbReference>
<dbReference type="SMART" id="SM00052">
    <property type="entry name" value="EAL"/>
    <property type="match status" value="1"/>
</dbReference>